<dbReference type="Pfam" id="PF02537">
    <property type="entry name" value="CRCB"/>
    <property type="match status" value="2"/>
</dbReference>
<proteinExistence type="inferred from homology"/>
<comment type="function">
    <text evidence="1">Fluoride channel required for the rapid expulsion of cytoplasmic fluoride.</text>
</comment>
<evidence type="ECO:0000313" key="12">
    <source>
        <dbReference type="Proteomes" id="UP000419144"/>
    </source>
</evidence>
<feature type="transmembrane region" description="Helical" evidence="10">
    <location>
        <begin position="347"/>
        <end position="367"/>
    </location>
</feature>
<feature type="region of interest" description="Disordered" evidence="9">
    <location>
        <begin position="1"/>
        <end position="65"/>
    </location>
</feature>
<evidence type="ECO:0000256" key="2">
    <source>
        <dbReference type="ARBA" id="ARBA00004651"/>
    </source>
</evidence>
<evidence type="ECO:0000256" key="4">
    <source>
        <dbReference type="ARBA" id="ARBA00022692"/>
    </source>
</evidence>
<feature type="transmembrane region" description="Helical" evidence="10">
    <location>
        <begin position="287"/>
        <end position="306"/>
    </location>
</feature>
<sequence length="377" mass="40110">MEPEKQSFPADAHASAHSPAASQDGHDTAFGDDGGEPHNATASRDERASASSRSRVQPTSLAVTSETGDWPPHVLLIVSCVVVAAAGLGGNAARVALEKCLEGSSFFPKYHYIGPNILGSFLMGFFVTVLPSESELPLAYSALCVGFCGSLTTFSSWIVKVMTQNTVADAFEHLLLGGTMPLVLFLWGRDCGRGVQWCFERVFGCPLEVCPLHRSLLRGVELVMCVLLVLASILTPILVQVYINEGGIRGISTDDVRVVALAPAGAVIRFLLSVYMNNKACAAKFPLGTLAANLLGVLLAIIMQNMEVNHPSCTWHVTVQNGICGALSTVSSLANEVVLFYGSGRILLGYAYALVSIGFSVLIAGVGRPQLYHRRVS</sequence>
<evidence type="ECO:0000313" key="11">
    <source>
        <dbReference type="EMBL" id="GET91266.1"/>
    </source>
</evidence>
<evidence type="ECO:0000256" key="3">
    <source>
        <dbReference type="ARBA" id="ARBA00022475"/>
    </source>
</evidence>
<protein>
    <recommendedName>
        <fullName evidence="13">CrcB-like protein</fullName>
    </recommendedName>
</protein>
<evidence type="ECO:0000256" key="9">
    <source>
        <dbReference type="SAM" id="MobiDB-lite"/>
    </source>
</evidence>
<feature type="transmembrane region" description="Helical" evidence="10">
    <location>
        <begin position="258"/>
        <end position="275"/>
    </location>
</feature>
<dbReference type="AlphaFoldDB" id="A0A640KNI4"/>
<feature type="transmembrane region" description="Helical" evidence="10">
    <location>
        <begin position="74"/>
        <end position="93"/>
    </location>
</feature>
<comment type="catalytic activity">
    <reaction evidence="8">
        <text>fluoride(in) = fluoride(out)</text>
        <dbReference type="Rhea" id="RHEA:76159"/>
        <dbReference type="ChEBI" id="CHEBI:17051"/>
    </reaction>
    <physiologicalReaction direction="left-to-right" evidence="8">
        <dbReference type="Rhea" id="RHEA:76160"/>
    </physiologicalReaction>
</comment>
<feature type="compositionally biased region" description="Polar residues" evidence="9">
    <location>
        <begin position="56"/>
        <end position="65"/>
    </location>
</feature>
<dbReference type="GO" id="GO:1903425">
    <property type="term" value="F:fluoride transmembrane transporter activity"/>
    <property type="evidence" value="ECO:0007669"/>
    <property type="project" value="TreeGrafter"/>
</dbReference>
<dbReference type="PANTHER" id="PTHR28259:SF1">
    <property type="entry name" value="FLUORIDE EXPORT PROTEIN 1-RELATED"/>
    <property type="match status" value="1"/>
</dbReference>
<evidence type="ECO:0000256" key="5">
    <source>
        <dbReference type="ARBA" id="ARBA00022989"/>
    </source>
</evidence>
<dbReference type="InterPro" id="IPR003691">
    <property type="entry name" value="FluC"/>
</dbReference>
<evidence type="ECO:0000256" key="8">
    <source>
        <dbReference type="ARBA" id="ARBA00035585"/>
    </source>
</evidence>
<organism evidence="11 12">
    <name type="scientific">Leishmania tarentolae</name>
    <name type="common">Sauroleishmania tarentolae</name>
    <dbReference type="NCBI Taxonomy" id="5689"/>
    <lineage>
        <taxon>Eukaryota</taxon>
        <taxon>Discoba</taxon>
        <taxon>Euglenozoa</taxon>
        <taxon>Kinetoplastea</taxon>
        <taxon>Metakinetoplastina</taxon>
        <taxon>Trypanosomatida</taxon>
        <taxon>Trypanosomatidae</taxon>
        <taxon>Leishmaniinae</taxon>
        <taxon>Leishmania</taxon>
        <taxon>lizard Leishmania</taxon>
    </lineage>
</organism>
<gene>
    <name evidence="11" type="ORF">LtaPh_3130400</name>
</gene>
<comment type="caution">
    <text evidence="11">The sequence shown here is derived from an EMBL/GenBank/DDBJ whole genome shotgun (WGS) entry which is preliminary data.</text>
</comment>
<evidence type="ECO:0008006" key="13">
    <source>
        <dbReference type="Google" id="ProtNLM"/>
    </source>
</evidence>
<keyword evidence="3" id="KW-1003">Cell membrane</keyword>
<accession>A0A640KNI4</accession>
<feature type="transmembrane region" description="Helical" evidence="10">
    <location>
        <begin position="138"/>
        <end position="158"/>
    </location>
</feature>
<evidence type="ECO:0000256" key="7">
    <source>
        <dbReference type="ARBA" id="ARBA00035120"/>
    </source>
</evidence>
<keyword evidence="6 10" id="KW-0472">Membrane</keyword>
<evidence type="ECO:0000256" key="1">
    <source>
        <dbReference type="ARBA" id="ARBA00002598"/>
    </source>
</evidence>
<evidence type="ECO:0000256" key="10">
    <source>
        <dbReference type="SAM" id="Phobius"/>
    </source>
</evidence>
<comment type="similarity">
    <text evidence="7">Belongs to the fluoride channel Fluc/FEX (TC 1.A.43) family.</text>
</comment>
<keyword evidence="12" id="KW-1185">Reference proteome</keyword>
<dbReference type="EMBL" id="BLBS01000047">
    <property type="protein sequence ID" value="GET91266.1"/>
    <property type="molecule type" value="Genomic_DNA"/>
</dbReference>
<feature type="compositionally biased region" description="Low complexity" evidence="9">
    <location>
        <begin position="9"/>
        <end position="22"/>
    </location>
</feature>
<keyword evidence="4 10" id="KW-0812">Transmembrane</keyword>
<dbReference type="VEuPathDB" id="TriTrypDB:LtaPh_3130400"/>
<dbReference type="PANTHER" id="PTHR28259">
    <property type="entry name" value="FLUORIDE EXPORT PROTEIN 1-RELATED"/>
    <property type="match status" value="1"/>
</dbReference>
<reference evidence="11" key="1">
    <citation type="submission" date="2019-11" db="EMBL/GenBank/DDBJ databases">
        <title>Leishmania tarentolae CDS.</title>
        <authorList>
            <person name="Goto Y."/>
            <person name="Yamagishi J."/>
        </authorList>
    </citation>
    <scope>NUCLEOTIDE SEQUENCE [LARGE SCALE GENOMIC DNA]</scope>
    <source>
        <strain evidence="11">Parrot Tar II</strain>
    </source>
</reference>
<dbReference type="OrthoDB" id="409792at2759"/>
<feature type="transmembrane region" description="Helical" evidence="10">
    <location>
        <begin position="113"/>
        <end position="131"/>
    </location>
</feature>
<dbReference type="GO" id="GO:0005886">
    <property type="term" value="C:plasma membrane"/>
    <property type="evidence" value="ECO:0007669"/>
    <property type="project" value="UniProtKB-SubCell"/>
</dbReference>
<keyword evidence="5 10" id="KW-1133">Transmembrane helix</keyword>
<evidence type="ECO:0000256" key="6">
    <source>
        <dbReference type="ARBA" id="ARBA00023136"/>
    </source>
</evidence>
<feature type="transmembrane region" description="Helical" evidence="10">
    <location>
        <begin position="222"/>
        <end position="243"/>
    </location>
</feature>
<comment type="subcellular location">
    <subcellularLocation>
        <location evidence="2">Cell membrane</location>
        <topology evidence="2">Multi-pass membrane protein</topology>
    </subcellularLocation>
</comment>
<dbReference type="Proteomes" id="UP000419144">
    <property type="component" value="Unassembled WGS sequence"/>
</dbReference>
<name>A0A640KNI4_LEITA</name>